<reference evidence="2 3" key="1">
    <citation type="submission" date="2024-09" db="EMBL/GenBank/DDBJ databases">
        <authorList>
            <person name="Sun Q."/>
            <person name="Mori K."/>
        </authorList>
    </citation>
    <scope>NUCLEOTIDE SEQUENCE [LARGE SCALE GENOMIC DNA]</scope>
    <source>
        <strain evidence="2 3">CGMCC 1.12926</strain>
    </source>
</reference>
<keyword evidence="1" id="KW-0732">Signal</keyword>
<dbReference type="InterPro" id="IPR014755">
    <property type="entry name" value="Cu-Rt/internalin_Ig-like"/>
</dbReference>
<gene>
    <name evidence="2" type="ORF">ACFFLS_26100</name>
</gene>
<organism evidence="2 3">
    <name type="scientific">Flavobacterium procerum</name>
    <dbReference type="NCBI Taxonomy" id="1455569"/>
    <lineage>
        <taxon>Bacteria</taxon>
        <taxon>Pseudomonadati</taxon>
        <taxon>Bacteroidota</taxon>
        <taxon>Flavobacteriia</taxon>
        <taxon>Flavobacteriales</taxon>
        <taxon>Flavobacteriaceae</taxon>
        <taxon>Flavobacterium</taxon>
    </lineage>
</organism>
<keyword evidence="3" id="KW-1185">Reference proteome</keyword>
<name>A0ABV6BYL2_9FLAO</name>
<proteinExistence type="predicted"/>
<dbReference type="EMBL" id="JBHLYW010000036">
    <property type="protein sequence ID" value="MFC0080538.1"/>
    <property type="molecule type" value="Genomic_DNA"/>
</dbReference>
<protein>
    <recommendedName>
        <fullName evidence="4">Ig-like domain-containing protein</fullName>
    </recommendedName>
</protein>
<dbReference type="Proteomes" id="UP001589734">
    <property type="component" value="Unassembled WGS sequence"/>
</dbReference>
<dbReference type="Gene3D" id="2.60.40.1220">
    <property type="match status" value="2"/>
</dbReference>
<dbReference type="RefSeq" id="WP_379689745.1">
    <property type="nucleotide sequence ID" value="NZ_JBHLYW010000036.1"/>
</dbReference>
<evidence type="ECO:0000313" key="3">
    <source>
        <dbReference type="Proteomes" id="UP001589734"/>
    </source>
</evidence>
<evidence type="ECO:0008006" key="4">
    <source>
        <dbReference type="Google" id="ProtNLM"/>
    </source>
</evidence>
<accession>A0ABV6BYL2</accession>
<feature type="non-terminal residue" evidence="2">
    <location>
        <position position="285"/>
    </location>
</feature>
<evidence type="ECO:0000313" key="2">
    <source>
        <dbReference type="EMBL" id="MFC0080538.1"/>
    </source>
</evidence>
<feature type="non-terminal residue" evidence="2">
    <location>
        <position position="1"/>
    </location>
</feature>
<sequence length="285" mass="29538">SEGCTNSGTYTNTWTVKDDCGNTSDVFTQIITIQDTAAPTWTTQSGSLNVTLECSDTSSLASAQAMFPSASDSCDADVTNITKISGQFMATAGCGNAGTYTNTWTVKDDCGNTSDVFTQIITIQDTAAPTWTTQSGSLNVTLECSDTSSLASAQAMFPSASDSCDADVTNITKTSGQFMATAGCGNAGTYTNTWTVKDDCGNTSDVFTQIITIQDTAAPIWTTQAGSLNVTLECSDASGLALAQAMIPTASDLCDADVSNITKTSGQFMASEGCTNSGTYTNTWT</sequence>
<comment type="caution">
    <text evidence="2">The sequence shown here is derived from an EMBL/GenBank/DDBJ whole genome shotgun (WGS) entry which is preliminary data.</text>
</comment>
<evidence type="ECO:0000256" key="1">
    <source>
        <dbReference type="ARBA" id="ARBA00022729"/>
    </source>
</evidence>